<sequence>MWNPVKQLVSRFKSHRFAVALRAVLGAGQPGSWSSDHRQESEQFTGWTFVAVRAICLQAMQASVFVYDDSVNGSKQKRMQQRIQEESGYGQTKSLYAGEYGASAPLPNDHSLCKILKQPNPTQSGASFRYERVLQLQLTGTSIVWNVPNKFGKTVQRYVIPTAIATPVAPSSELPEGGYKIQTASIRYFHESAGHSFIDSGTFQQVAGKIIPLFQLQITRWPHPLYKDDGQSPVSAGARWIDSANQIDAARWAQMNNGADPSIVVTCGKGMNPTKEELEAAAAMFEQKYGGTKNRKGDFYDGRAGGLADGYSQRDGLQ</sequence>
<dbReference type="EMBL" id="CP037452">
    <property type="protein sequence ID" value="QDV53836.1"/>
    <property type="molecule type" value="Genomic_DNA"/>
</dbReference>
<keyword evidence="3" id="KW-1185">Reference proteome</keyword>
<gene>
    <name evidence="2" type="ORF">Enr17x_59190</name>
</gene>
<dbReference type="RefSeq" id="WP_145313595.1">
    <property type="nucleotide sequence ID" value="NZ_CP037452.1"/>
</dbReference>
<dbReference type="InterPro" id="IPR006944">
    <property type="entry name" value="Phage/GTA_portal"/>
</dbReference>
<proteinExistence type="predicted"/>
<dbReference type="AlphaFoldDB" id="A0A518IL61"/>
<evidence type="ECO:0000256" key="1">
    <source>
        <dbReference type="SAM" id="MobiDB-lite"/>
    </source>
</evidence>
<protein>
    <submittedName>
        <fullName evidence="2">Phage portal protein</fullName>
    </submittedName>
</protein>
<reference evidence="2 3" key="1">
    <citation type="submission" date="2019-03" db="EMBL/GenBank/DDBJ databases">
        <title>Deep-cultivation of Planctomycetes and their phenomic and genomic characterization uncovers novel biology.</title>
        <authorList>
            <person name="Wiegand S."/>
            <person name="Jogler M."/>
            <person name="Boedeker C."/>
            <person name="Pinto D."/>
            <person name="Vollmers J."/>
            <person name="Rivas-Marin E."/>
            <person name="Kohn T."/>
            <person name="Peeters S.H."/>
            <person name="Heuer A."/>
            <person name="Rast P."/>
            <person name="Oberbeckmann S."/>
            <person name="Bunk B."/>
            <person name="Jeske O."/>
            <person name="Meyerdierks A."/>
            <person name="Storesund J.E."/>
            <person name="Kallscheuer N."/>
            <person name="Luecker S."/>
            <person name="Lage O.M."/>
            <person name="Pohl T."/>
            <person name="Merkel B.J."/>
            <person name="Hornburger P."/>
            <person name="Mueller R.-W."/>
            <person name="Bruemmer F."/>
            <person name="Labrenz M."/>
            <person name="Spormann A.M."/>
            <person name="Op den Camp H."/>
            <person name="Overmann J."/>
            <person name="Amann R."/>
            <person name="Jetten M.S.M."/>
            <person name="Mascher T."/>
            <person name="Medema M.H."/>
            <person name="Devos D.P."/>
            <person name="Kaster A.-K."/>
            <person name="Ovreas L."/>
            <person name="Rohde M."/>
            <person name="Galperin M.Y."/>
            <person name="Jogler C."/>
        </authorList>
    </citation>
    <scope>NUCLEOTIDE SEQUENCE [LARGE SCALE GENOMIC DNA]</scope>
    <source>
        <strain evidence="2 3">Enr17</strain>
    </source>
</reference>
<evidence type="ECO:0000313" key="2">
    <source>
        <dbReference type="EMBL" id="QDV53836.1"/>
    </source>
</evidence>
<feature type="region of interest" description="Disordered" evidence="1">
    <location>
        <begin position="291"/>
        <end position="318"/>
    </location>
</feature>
<dbReference type="OrthoDB" id="289766at2"/>
<evidence type="ECO:0000313" key="3">
    <source>
        <dbReference type="Proteomes" id="UP000318313"/>
    </source>
</evidence>
<dbReference type="KEGG" id="gfm:Enr17x_59190"/>
<name>A0A518IL61_9PLAN</name>
<accession>A0A518IL61</accession>
<dbReference type="Pfam" id="PF04860">
    <property type="entry name" value="Phage_portal"/>
    <property type="match status" value="1"/>
</dbReference>
<organism evidence="2 3">
    <name type="scientific">Gimesia fumaroli</name>
    <dbReference type="NCBI Taxonomy" id="2527976"/>
    <lineage>
        <taxon>Bacteria</taxon>
        <taxon>Pseudomonadati</taxon>
        <taxon>Planctomycetota</taxon>
        <taxon>Planctomycetia</taxon>
        <taxon>Planctomycetales</taxon>
        <taxon>Planctomycetaceae</taxon>
        <taxon>Gimesia</taxon>
    </lineage>
</organism>
<dbReference type="Proteomes" id="UP000318313">
    <property type="component" value="Chromosome"/>
</dbReference>